<proteinExistence type="predicted"/>
<dbReference type="AlphaFoldDB" id="A0A6N3AMQ4"/>
<evidence type="ECO:0000313" key="1">
    <source>
        <dbReference type="EMBL" id="VYT91837.1"/>
    </source>
</evidence>
<gene>
    <name evidence="1" type="ORF">CRLFYP8_00158</name>
</gene>
<sequence length="30" mass="3407">MRRLKLEIISLLCLSFIEANITTLMAVASR</sequence>
<organism evidence="1">
    <name type="scientific">Thomasclavelia ramosa</name>
    <dbReference type="NCBI Taxonomy" id="1547"/>
    <lineage>
        <taxon>Bacteria</taxon>
        <taxon>Bacillati</taxon>
        <taxon>Bacillota</taxon>
        <taxon>Erysipelotrichia</taxon>
        <taxon>Erysipelotrichales</taxon>
        <taxon>Coprobacillaceae</taxon>
        <taxon>Thomasclavelia</taxon>
    </lineage>
</organism>
<protein>
    <submittedName>
        <fullName evidence="1">Uncharacterized protein</fullName>
    </submittedName>
</protein>
<name>A0A6N3AMQ4_9FIRM</name>
<dbReference type="EMBL" id="CACRTL010000023">
    <property type="protein sequence ID" value="VYT91837.1"/>
    <property type="molecule type" value="Genomic_DNA"/>
</dbReference>
<accession>A0A6N3AMQ4</accession>
<reference evidence="1" key="1">
    <citation type="submission" date="2019-11" db="EMBL/GenBank/DDBJ databases">
        <authorList>
            <person name="Feng L."/>
        </authorList>
    </citation>
    <scope>NUCLEOTIDE SEQUENCE</scope>
    <source>
        <strain evidence="1">CramosumLFYP8</strain>
    </source>
</reference>